<dbReference type="InterPro" id="IPR034660">
    <property type="entry name" value="DinB/YfiT-like"/>
</dbReference>
<dbReference type="GeneID" id="93505545"/>
<dbReference type="Pfam" id="PF12833">
    <property type="entry name" value="HTH_18"/>
    <property type="match status" value="1"/>
</dbReference>
<evidence type="ECO:0000313" key="5">
    <source>
        <dbReference type="Proteomes" id="UP001611263"/>
    </source>
</evidence>
<evidence type="ECO:0000259" key="3">
    <source>
        <dbReference type="PROSITE" id="PS01124"/>
    </source>
</evidence>
<reference evidence="4 5" key="1">
    <citation type="submission" date="2024-10" db="EMBL/GenBank/DDBJ databases">
        <title>The Natural Products Discovery Center: Release of the First 8490 Sequenced Strains for Exploring Actinobacteria Biosynthetic Diversity.</title>
        <authorList>
            <person name="Kalkreuter E."/>
            <person name="Kautsar S.A."/>
            <person name="Yang D."/>
            <person name="Bader C.D."/>
            <person name="Teijaro C.N."/>
            <person name="Fluegel L."/>
            <person name="Davis C.M."/>
            <person name="Simpson J.R."/>
            <person name="Lauterbach L."/>
            <person name="Steele A.D."/>
            <person name="Gui C."/>
            <person name="Meng S."/>
            <person name="Li G."/>
            <person name="Viehrig K."/>
            <person name="Ye F."/>
            <person name="Su P."/>
            <person name="Kiefer A.F."/>
            <person name="Nichols A."/>
            <person name="Cepeda A.J."/>
            <person name="Yan W."/>
            <person name="Fan B."/>
            <person name="Jiang Y."/>
            <person name="Adhikari A."/>
            <person name="Zheng C.-J."/>
            <person name="Schuster L."/>
            <person name="Cowan T.M."/>
            <person name="Smanski M.J."/>
            <person name="Chevrette M.G."/>
            <person name="De Carvalho L.P.S."/>
            <person name="Shen B."/>
        </authorList>
    </citation>
    <scope>NUCLEOTIDE SEQUENCE [LARGE SCALE GENOMIC DNA]</scope>
    <source>
        <strain evidence="4 5">NPDC020568</strain>
    </source>
</reference>
<dbReference type="Gene3D" id="1.20.120.450">
    <property type="entry name" value="dinb family like domain"/>
    <property type="match status" value="1"/>
</dbReference>
<gene>
    <name evidence="4" type="ORF">ACH4WX_05025</name>
</gene>
<accession>A0ABW7TGA8</accession>
<dbReference type="PROSITE" id="PS01124">
    <property type="entry name" value="HTH_ARAC_FAMILY_2"/>
    <property type="match status" value="1"/>
</dbReference>
<keyword evidence="5" id="KW-1185">Reference proteome</keyword>
<dbReference type="InterPro" id="IPR018060">
    <property type="entry name" value="HTH_AraC"/>
</dbReference>
<dbReference type="InterPro" id="IPR024775">
    <property type="entry name" value="DinB-like"/>
</dbReference>
<evidence type="ECO:0000313" key="4">
    <source>
        <dbReference type="EMBL" id="MFI1460068.1"/>
    </source>
</evidence>
<keyword evidence="1" id="KW-0805">Transcription regulation</keyword>
<dbReference type="RefSeq" id="WP_033241757.1">
    <property type="nucleotide sequence ID" value="NZ_JBIRUQ010000001.1"/>
</dbReference>
<dbReference type="InterPro" id="IPR009057">
    <property type="entry name" value="Homeodomain-like_sf"/>
</dbReference>
<protein>
    <submittedName>
        <fullName evidence="4">Helix-turn-helix domain-containing protein</fullName>
    </submittedName>
</protein>
<dbReference type="SUPFAM" id="SSF46689">
    <property type="entry name" value="Homeodomain-like"/>
    <property type="match status" value="1"/>
</dbReference>
<dbReference type="Gene3D" id="1.10.10.60">
    <property type="entry name" value="Homeodomain-like"/>
    <property type="match status" value="2"/>
</dbReference>
<evidence type="ECO:0000256" key="2">
    <source>
        <dbReference type="ARBA" id="ARBA00023163"/>
    </source>
</evidence>
<keyword evidence="2" id="KW-0804">Transcription</keyword>
<feature type="domain" description="HTH araC/xylS-type" evidence="3">
    <location>
        <begin position="6"/>
        <end position="104"/>
    </location>
</feature>
<organism evidence="4 5">
    <name type="scientific">Nocardia carnea</name>
    <dbReference type="NCBI Taxonomy" id="37328"/>
    <lineage>
        <taxon>Bacteria</taxon>
        <taxon>Bacillati</taxon>
        <taxon>Actinomycetota</taxon>
        <taxon>Actinomycetes</taxon>
        <taxon>Mycobacteriales</taxon>
        <taxon>Nocardiaceae</taxon>
        <taxon>Nocardia</taxon>
    </lineage>
</organism>
<comment type="caution">
    <text evidence="4">The sequence shown here is derived from an EMBL/GenBank/DDBJ whole genome shotgun (WGS) entry which is preliminary data.</text>
</comment>
<dbReference type="SMART" id="SM00342">
    <property type="entry name" value="HTH_ARAC"/>
    <property type="match status" value="1"/>
</dbReference>
<dbReference type="Pfam" id="PF12867">
    <property type="entry name" value="DinB_2"/>
    <property type="match status" value="1"/>
</dbReference>
<name>A0ABW7TGA8_9NOCA</name>
<dbReference type="Proteomes" id="UP001611263">
    <property type="component" value="Unassembled WGS sequence"/>
</dbReference>
<sequence>MTTRRDRLRELLDAVLDEDNTTLGRMAAGVYSSPFHFARQFSRGTGESPVSLRRRVLLERACWQLGAGATVTEVAFAAGYDTVEGFSRAFTRAFGHPPSATPPPVGRAPRWLPAANGIHFHPPMSLWVEGEPKGRSDMDPTALLLHHDLDDTRLLLKAATGLSEEQYRCSRAGAATVLPWDGPEESIAAVLDHLIRTKESWLASIDGADTPEHGGDDIPTLLARLDDVGPRWLDTVREIDRRGGWGDTLIDALCDPPESFLLGSVIAHVLTYSAYRRQQVRYWIRGDAPADDAVGWGDPIEWLRKRD</sequence>
<dbReference type="PANTHER" id="PTHR11019">
    <property type="entry name" value="HTH-TYPE TRANSCRIPTIONAL REGULATOR NIMR"/>
    <property type="match status" value="1"/>
</dbReference>
<evidence type="ECO:0000256" key="1">
    <source>
        <dbReference type="ARBA" id="ARBA00023015"/>
    </source>
</evidence>
<dbReference type="PANTHER" id="PTHR11019:SF159">
    <property type="entry name" value="TRANSCRIPTIONAL REGULATOR-RELATED"/>
    <property type="match status" value="1"/>
</dbReference>
<dbReference type="EMBL" id="JBIRUQ010000001">
    <property type="protein sequence ID" value="MFI1460068.1"/>
    <property type="molecule type" value="Genomic_DNA"/>
</dbReference>
<proteinExistence type="predicted"/>